<evidence type="ECO:0000313" key="2">
    <source>
        <dbReference type="EMBL" id="KAK3090486.1"/>
    </source>
</evidence>
<sequence>MPGQMGPGGPPRIMPHGGMPPHPYDYKGNSPSEKSSMRPWMSPGKPLLLMACRHHTAWIGNHHLIPGHLSIK</sequence>
<name>A0AA88XYL1_PINIB</name>
<protein>
    <submittedName>
        <fullName evidence="2">Uncharacterized protein</fullName>
    </submittedName>
</protein>
<accession>A0AA88XYL1</accession>
<evidence type="ECO:0000313" key="3">
    <source>
        <dbReference type="Proteomes" id="UP001186944"/>
    </source>
</evidence>
<gene>
    <name evidence="2" type="ORF">FSP39_012235</name>
</gene>
<dbReference type="Proteomes" id="UP001186944">
    <property type="component" value="Unassembled WGS sequence"/>
</dbReference>
<evidence type="ECO:0000256" key="1">
    <source>
        <dbReference type="SAM" id="MobiDB-lite"/>
    </source>
</evidence>
<reference evidence="2" key="1">
    <citation type="submission" date="2019-08" db="EMBL/GenBank/DDBJ databases">
        <title>The improved chromosome-level genome for the pearl oyster Pinctada fucata martensii using PacBio sequencing and Hi-C.</title>
        <authorList>
            <person name="Zheng Z."/>
        </authorList>
    </citation>
    <scope>NUCLEOTIDE SEQUENCE</scope>
    <source>
        <strain evidence="2">ZZ-2019</strain>
        <tissue evidence="2">Adductor muscle</tissue>
    </source>
</reference>
<dbReference type="EMBL" id="VSWD01000010">
    <property type="protein sequence ID" value="KAK3090486.1"/>
    <property type="molecule type" value="Genomic_DNA"/>
</dbReference>
<feature type="region of interest" description="Disordered" evidence="1">
    <location>
        <begin position="1"/>
        <end position="39"/>
    </location>
</feature>
<keyword evidence="3" id="KW-1185">Reference proteome</keyword>
<comment type="caution">
    <text evidence="2">The sequence shown here is derived from an EMBL/GenBank/DDBJ whole genome shotgun (WGS) entry which is preliminary data.</text>
</comment>
<organism evidence="2 3">
    <name type="scientific">Pinctada imbricata</name>
    <name type="common">Atlantic pearl-oyster</name>
    <name type="synonym">Pinctada martensii</name>
    <dbReference type="NCBI Taxonomy" id="66713"/>
    <lineage>
        <taxon>Eukaryota</taxon>
        <taxon>Metazoa</taxon>
        <taxon>Spiralia</taxon>
        <taxon>Lophotrochozoa</taxon>
        <taxon>Mollusca</taxon>
        <taxon>Bivalvia</taxon>
        <taxon>Autobranchia</taxon>
        <taxon>Pteriomorphia</taxon>
        <taxon>Pterioida</taxon>
        <taxon>Pterioidea</taxon>
        <taxon>Pteriidae</taxon>
        <taxon>Pinctada</taxon>
    </lineage>
</organism>
<proteinExistence type="predicted"/>
<dbReference type="AlphaFoldDB" id="A0AA88XYL1"/>
<feature type="compositionally biased region" description="Pro residues" evidence="1">
    <location>
        <begin position="8"/>
        <end position="23"/>
    </location>
</feature>